<dbReference type="Proteomes" id="UP000322983">
    <property type="component" value="Chromosome"/>
</dbReference>
<dbReference type="PANTHER" id="PTHR23531">
    <property type="entry name" value="QUINOLENE RESISTANCE PROTEIN NORA"/>
    <property type="match status" value="1"/>
</dbReference>
<feature type="transmembrane region" description="Helical" evidence="1">
    <location>
        <begin position="201"/>
        <end position="225"/>
    </location>
</feature>
<feature type="transmembrane region" description="Helical" evidence="1">
    <location>
        <begin position="355"/>
        <end position="372"/>
    </location>
</feature>
<feature type="transmembrane region" description="Helical" evidence="1">
    <location>
        <begin position="231"/>
        <end position="250"/>
    </location>
</feature>
<dbReference type="SUPFAM" id="SSF103473">
    <property type="entry name" value="MFS general substrate transporter"/>
    <property type="match status" value="1"/>
</dbReference>
<keyword evidence="1" id="KW-0812">Transmembrane</keyword>
<keyword evidence="1" id="KW-0472">Membrane</keyword>
<dbReference type="InterPro" id="IPR020846">
    <property type="entry name" value="MFS_dom"/>
</dbReference>
<evidence type="ECO:0000313" key="4">
    <source>
        <dbReference type="Proteomes" id="UP000322983"/>
    </source>
</evidence>
<sequence length="381" mass="41532">MRLARDLYIISLMFSLAFFLRGSNNIVITTFPLFVKHYFDFTTPQVGILAAFMSGSMFFASGIVNPYLPQIRKLLVRVFSILYSVTLISTPFLNGATVWIASVVVGFAAGIIFPNVISMSSEIGDRRIRERAISLYTVALSLSLVVGPYIEYLVLKAYPLKDVFLVFAPFGIAVSILSFYLKVPSSNQTKVSTKIVKSIPFILAVINNTSYDVPFAAITSFGGILEVSRGIPAGLVAVSFAVYFTTSFFSRLFMALKPVKRIFSLIFISLVIASVGLFSLSFSQTFSEFLASMAILGIPHGLTYPVSLTVLSRGFSKDNITSANSLFFSLMSIVAIITPIIVGGVSLFIGLAESFLALESLVIISIIAIIILKERASYLSS</sequence>
<feature type="transmembrane region" description="Helical" evidence="1">
    <location>
        <begin position="99"/>
        <end position="120"/>
    </location>
</feature>
<reference evidence="3 4" key="1">
    <citation type="journal article" date="2020" name="Int. J. Syst. Evol. Microbiol.">
        <title>Sulfuracidifex tepidarius gen. nov., sp. nov. and transfer of Sulfolobus metallicus Huber and Stetter 1992 to the genus Sulfuracidifex as Sulfuracidifex metallicus comb. nov.</title>
        <authorList>
            <person name="Itoh T."/>
            <person name="Miura T."/>
            <person name="Sakai H.D."/>
            <person name="Kato S."/>
            <person name="Ohkuma M."/>
            <person name="Takashina T."/>
        </authorList>
    </citation>
    <scope>NUCLEOTIDE SEQUENCE [LARGE SCALE GENOMIC DNA]</scope>
    <source>
        <strain evidence="3 4">IC-006</strain>
    </source>
</reference>
<feature type="transmembrane region" description="Helical" evidence="1">
    <location>
        <begin position="46"/>
        <end position="67"/>
    </location>
</feature>
<feature type="transmembrane region" description="Helical" evidence="1">
    <location>
        <begin position="289"/>
        <end position="311"/>
    </location>
</feature>
<dbReference type="InterPro" id="IPR011701">
    <property type="entry name" value="MFS"/>
</dbReference>
<dbReference type="STRING" id="1294262.GCA_001316085_01777"/>
<organism evidence="3 4">
    <name type="scientific">Sulfuracidifex tepidarius</name>
    <dbReference type="NCBI Taxonomy" id="1294262"/>
    <lineage>
        <taxon>Archaea</taxon>
        <taxon>Thermoproteota</taxon>
        <taxon>Thermoprotei</taxon>
        <taxon>Sulfolobales</taxon>
        <taxon>Sulfolobaceae</taxon>
        <taxon>Sulfuracidifex</taxon>
    </lineage>
</organism>
<gene>
    <name evidence="3" type="ORF">IC006_2085</name>
</gene>
<dbReference type="InterPro" id="IPR052714">
    <property type="entry name" value="MFS_Exporter"/>
</dbReference>
<dbReference type="EMBL" id="AP018929">
    <property type="protein sequence ID" value="BBG24751.1"/>
    <property type="molecule type" value="Genomic_DNA"/>
</dbReference>
<dbReference type="GeneID" id="41715839"/>
<proteinExistence type="predicted"/>
<name>A0A510DWZ6_9CREN</name>
<feature type="transmembrane region" description="Helical" evidence="1">
    <location>
        <begin position="132"/>
        <end position="150"/>
    </location>
</feature>
<dbReference type="PANTHER" id="PTHR23531:SF1">
    <property type="entry name" value="QUINOLENE RESISTANCE PROTEIN NORA"/>
    <property type="match status" value="1"/>
</dbReference>
<dbReference type="Gene3D" id="1.20.1250.20">
    <property type="entry name" value="MFS general substrate transporter like domains"/>
    <property type="match status" value="2"/>
</dbReference>
<feature type="transmembrane region" description="Helical" evidence="1">
    <location>
        <begin position="262"/>
        <end position="283"/>
    </location>
</feature>
<evidence type="ECO:0000259" key="2">
    <source>
        <dbReference type="PROSITE" id="PS50850"/>
    </source>
</evidence>
<feature type="transmembrane region" description="Helical" evidence="1">
    <location>
        <begin position="74"/>
        <end position="93"/>
    </location>
</feature>
<accession>A0A510DWZ6</accession>
<dbReference type="PROSITE" id="PS50850">
    <property type="entry name" value="MFS"/>
    <property type="match status" value="1"/>
</dbReference>
<feature type="transmembrane region" description="Helical" evidence="1">
    <location>
        <begin position="323"/>
        <end position="349"/>
    </location>
</feature>
<dbReference type="AlphaFoldDB" id="A0A510DWZ6"/>
<feature type="transmembrane region" description="Helical" evidence="1">
    <location>
        <begin position="162"/>
        <end position="181"/>
    </location>
</feature>
<evidence type="ECO:0000256" key="1">
    <source>
        <dbReference type="SAM" id="Phobius"/>
    </source>
</evidence>
<evidence type="ECO:0000313" key="3">
    <source>
        <dbReference type="EMBL" id="BBG24751.1"/>
    </source>
</evidence>
<keyword evidence="4" id="KW-1185">Reference proteome</keyword>
<keyword evidence="1" id="KW-1133">Transmembrane helix</keyword>
<dbReference type="InterPro" id="IPR036259">
    <property type="entry name" value="MFS_trans_sf"/>
</dbReference>
<dbReference type="RefSeq" id="WP_084739758.1">
    <property type="nucleotide sequence ID" value="NZ_AP018929.1"/>
</dbReference>
<dbReference type="KEGG" id="step:IC006_2085"/>
<dbReference type="GO" id="GO:0022857">
    <property type="term" value="F:transmembrane transporter activity"/>
    <property type="evidence" value="ECO:0007669"/>
    <property type="project" value="InterPro"/>
</dbReference>
<protein>
    <submittedName>
        <fullName evidence="3">Multidrug resistance protein MdtL</fullName>
    </submittedName>
</protein>
<dbReference type="Pfam" id="PF07690">
    <property type="entry name" value="MFS_1"/>
    <property type="match status" value="1"/>
</dbReference>
<feature type="domain" description="Major facilitator superfamily (MFS) profile" evidence="2">
    <location>
        <begin position="10"/>
        <end position="377"/>
    </location>
</feature>
<feature type="transmembrane region" description="Helical" evidence="1">
    <location>
        <begin position="7"/>
        <end position="34"/>
    </location>
</feature>
<dbReference type="OrthoDB" id="371889at2157"/>